<dbReference type="HAMAP" id="MF_00454">
    <property type="entry name" value="FluC"/>
    <property type="match status" value="1"/>
</dbReference>
<keyword evidence="12" id="KW-0479">Metal-binding</keyword>
<dbReference type="InterPro" id="IPR003691">
    <property type="entry name" value="FluC"/>
</dbReference>
<keyword evidence="2 12" id="KW-1003">Cell membrane</keyword>
<evidence type="ECO:0000256" key="3">
    <source>
        <dbReference type="ARBA" id="ARBA00022519"/>
    </source>
</evidence>
<dbReference type="GO" id="GO:0062054">
    <property type="term" value="F:fluoride channel activity"/>
    <property type="evidence" value="ECO:0007669"/>
    <property type="project" value="UniProtKB-UniRule"/>
</dbReference>
<keyword evidence="7 12" id="KW-0406">Ion transport</keyword>
<comment type="function">
    <text evidence="12">Fluoride-specific ion channel. Important for reducing fluoride concentration in the cell, thus reducing its toxicity.</text>
</comment>
<reference evidence="13" key="1">
    <citation type="journal article" date="2014" name="Int. J. Syst. Evol. Microbiol.">
        <title>Complete genome sequence of Corynebacterium casei LMG S-19264T (=DSM 44701T), isolated from a smear-ripened cheese.</title>
        <authorList>
            <consortium name="US DOE Joint Genome Institute (JGI-PGF)"/>
            <person name="Walter F."/>
            <person name="Albersmeier A."/>
            <person name="Kalinowski J."/>
            <person name="Ruckert C."/>
        </authorList>
    </citation>
    <scope>NUCLEOTIDE SEQUENCE</scope>
    <source>
        <strain evidence="13">KCTC 42651</strain>
    </source>
</reference>
<evidence type="ECO:0000256" key="7">
    <source>
        <dbReference type="ARBA" id="ARBA00023065"/>
    </source>
</evidence>
<dbReference type="Pfam" id="PF02537">
    <property type="entry name" value="CRCB"/>
    <property type="match status" value="1"/>
</dbReference>
<keyword evidence="9 12" id="KW-0407">Ion channel</keyword>
<comment type="activity regulation">
    <text evidence="12">Na(+) is not transported, but it plays an essential structural role and its presence is essential for fluoride channel function.</text>
</comment>
<evidence type="ECO:0000256" key="1">
    <source>
        <dbReference type="ARBA" id="ARBA00004651"/>
    </source>
</evidence>
<comment type="caution">
    <text evidence="13">The sequence shown here is derived from an EMBL/GenBank/DDBJ whole genome shotgun (WGS) entry which is preliminary data.</text>
</comment>
<gene>
    <name evidence="13" type="primary">crcB1</name>
    <name evidence="12" type="synonym">crcB</name>
    <name evidence="12" type="synonym">fluC</name>
    <name evidence="13" type="ORF">GCM10017083_01300</name>
</gene>
<evidence type="ECO:0000313" key="14">
    <source>
        <dbReference type="Proteomes" id="UP000630353"/>
    </source>
</evidence>
<evidence type="ECO:0000256" key="9">
    <source>
        <dbReference type="ARBA" id="ARBA00023303"/>
    </source>
</evidence>
<evidence type="ECO:0000256" key="11">
    <source>
        <dbReference type="ARBA" id="ARBA00035585"/>
    </source>
</evidence>
<dbReference type="Proteomes" id="UP000630353">
    <property type="component" value="Unassembled WGS sequence"/>
</dbReference>
<evidence type="ECO:0000256" key="6">
    <source>
        <dbReference type="ARBA" id="ARBA00023053"/>
    </source>
</evidence>
<evidence type="ECO:0000256" key="8">
    <source>
        <dbReference type="ARBA" id="ARBA00023136"/>
    </source>
</evidence>
<evidence type="ECO:0000256" key="10">
    <source>
        <dbReference type="ARBA" id="ARBA00035120"/>
    </source>
</evidence>
<evidence type="ECO:0000256" key="5">
    <source>
        <dbReference type="ARBA" id="ARBA00022989"/>
    </source>
</evidence>
<comment type="subcellular location">
    <subcellularLocation>
        <location evidence="1 12">Cell membrane</location>
        <topology evidence="1 12">Multi-pass membrane protein</topology>
    </subcellularLocation>
</comment>
<accession>A0A918XND5</accession>
<sequence length="128" mass="12875">MLGNLLLVAIGSAVGGVGRYAVGLLLPYDPTGPSLPIATLLVNLSGSLAIGLISGLAMPGGILASVPSLNLFMTAGILGGFTTFSAFSEQTAQMLAEGEPFLVVTYATMLVWGCVASAAIGLYLGTRI</sequence>
<protein>
    <recommendedName>
        <fullName evidence="12">Fluoride-specific ion channel FluC</fullName>
    </recommendedName>
</protein>
<feature type="transmembrane region" description="Helical" evidence="12">
    <location>
        <begin position="100"/>
        <end position="124"/>
    </location>
</feature>
<keyword evidence="5 12" id="KW-1133">Transmembrane helix</keyword>
<feature type="binding site" evidence="12">
    <location>
        <position position="82"/>
    </location>
    <ligand>
        <name>Na(+)</name>
        <dbReference type="ChEBI" id="CHEBI:29101"/>
        <note>structural</note>
    </ligand>
</feature>
<keyword evidence="3" id="KW-0997">Cell inner membrane</keyword>
<dbReference type="GO" id="GO:0140114">
    <property type="term" value="P:cellular detoxification of fluoride"/>
    <property type="evidence" value="ECO:0007669"/>
    <property type="project" value="UniProtKB-UniRule"/>
</dbReference>
<name>A0A918XND5_9PROT</name>
<organism evidence="13 14">
    <name type="scientific">Thalassobaculum fulvum</name>
    <dbReference type="NCBI Taxonomy" id="1633335"/>
    <lineage>
        <taxon>Bacteria</taxon>
        <taxon>Pseudomonadati</taxon>
        <taxon>Pseudomonadota</taxon>
        <taxon>Alphaproteobacteria</taxon>
        <taxon>Rhodospirillales</taxon>
        <taxon>Thalassobaculaceae</taxon>
        <taxon>Thalassobaculum</taxon>
    </lineage>
</organism>
<dbReference type="EMBL" id="BMZS01000001">
    <property type="protein sequence ID" value="GHD39447.1"/>
    <property type="molecule type" value="Genomic_DNA"/>
</dbReference>
<dbReference type="AlphaFoldDB" id="A0A918XND5"/>
<feature type="binding site" evidence="12">
    <location>
        <position position="79"/>
    </location>
    <ligand>
        <name>Na(+)</name>
        <dbReference type="ChEBI" id="CHEBI:29101"/>
        <note>structural</note>
    </ligand>
</feature>
<reference evidence="13" key="2">
    <citation type="submission" date="2020-09" db="EMBL/GenBank/DDBJ databases">
        <authorList>
            <person name="Sun Q."/>
            <person name="Kim S."/>
        </authorList>
    </citation>
    <scope>NUCLEOTIDE SEQUENCE</scope>
    <source>
        <strain evidence="13">KCTC 42651</strain>
    </source>
</reference>
<feature type="transmembrane region" description="Helical" evidence="12">
    <location>
        <begin position="37"/>
        <end position="57"/>
    </location>
</feature>
<dbReference type="RefSeq" id="WP_189986972.1">
    <property type="nucleotide sequence ID" value="NZ_BMZS01000001.1"/>
</dbReference>
<proteinExistence type="inferred from homology"/>
<dbReference type="PANTHER" id="PTHR28259">
    <property type="entry name" value="FLUORIDE EXPORT PROTEIN 1-RELATED"/>
    <property type="match status" value="1"/>
</dbReference>
<evidence type="ECO:0000313" key="13">
    <source>
        <dbReference type="EMBL" id="GHD39447.1"/>
    </source>
</evidence>
<keyword evidence="8 12" id="KW-0472">Membrane</keyword>
<keyword evidence="12" id="KW-0813">Transport</keyword>
<dbReference type="GO" id="GO:0005886">
    <property type="term" value="C:plasma membrane"/>
    <property type="evidence" value="ECO:0007669"/>
    <property type="project" value="UniProtKB-SubCell"/>
</dbReference>
<evidence type="ECO:0000256" key="12">
    <source>
        <dbReference type="HAMAP-Rule" id="MF_00454"/>
    </source>
</evidence>
<dbReference type="PANTHER" id="PTHR28259:SF1">
    <property type="entry name" value="FLUORIDE EXPORT PROTEIN 1-RELATED"/>
    <property type="match status" value="1"/>
</dbReference>
<comment type="catalytic activity">
    <reaction evidence="11">
        <text>fluoride(in) = fluoride(out)</text>
        <dbReference type="Rhea" id="RHEA:76159"/>
        <dbReference type="ChEBI" id="CHEBI:17051"/>
    </reaction>
    <physiologicalReaction direction="left-to-right" evidence="11">
        <dbReference type="Rhea" id="RHEA:76160"/>
    </physiologicalReaction>
</comment>
<comment type="similarity">
    <text evidence="10 12">Belongs to the fluoride channel Fluc/FEX (TC 1.A.43) family.</text>
</comment>
<feature type="transmembrane region" description="Helical" evidence="12">
    <location>
        <begin position="69"/>
        <end position="88"/>
    </location>
</feature>
<dbReference type="GO" id="GO:0046872">
    <property type="term" value="F:metal ion binding"/>
    <property type="evidence" value="ECO:0007669"/>
    <property type="project" value="UniProtKB-KW"/>
</dbReference>
<keyword evidence="14" id="KW-1185">Reference proteome</keyword>
<evidence type="ECO:0000256" key="4">
    <source>
        <dbReference type="ARBA" id="ARBA00022692"/>
    </source>
</evidence>
<evidence type="ECO:0000256" key="2">
    <source>
        <dbReference type="ARBA" id="ARBA00022475"/>
    </source>
</evidence>
<keyword evidence="6 12" id="KW-0915">Sodium</keyword>
<keyword evidence="4 12" id="KW-0812">Transmembrane</keyword>